<dbReference type="EMBL" id="CP029550">
    <property type="protein sequence ID" value="AWN42607.1"/>
    <property type="molecule type" value="Genomic_DNA"/>
</dbReference>
<dbReference type="GO" id="GO:0046872">
    <property type="term" value="F:metal ion binding"/>
    <property type="evidence" value="ECO:0007669"/>
    <property type="project" value="UniProtKB-KW"/>
</dbReference>
<organism evidence="3 4">
    <name type="scientific">Methylobacterium durans</name>
    <dbReference type="NCBI Taxonomy" id="2202825"/>
    <lineage>
        <taxon>Bacteria</taxon>
        <taxon>Pseudomonadati</taxon>
        <taxon>Pseudomonadota</taxon>
        <taxon>Alphaproteobacteria</taxon>
        <taxon>Hyphomicrobiales</taxon>
        <taxon>Methylobacteriaceae</taxon>
        <taxon>Methylobacterium</taxon>
    </lineage>
</organism>
<keyword evidence="4" id="KW-1185">Reference proteome</keyword>
<accession>A0A2U8W926</accession>
<sequence>MSVRRTEEGEATMKTITLRIEGLRCASCAASVGSLLDTQAGVRGVDVSFEEARARVLFDPQVTSGDRLVAAVERRGFHVVARDPA</sequence>
<evidence type="ECO:0000313" key="3">
    <source>
        <dbReference type="EMBL" id="AWN42607.1"/>
    </source>
</evidence>
<dbReference type="InterPro" id="IPR006121">
    <property type="entry name" value="HMA_dom"/>
</dbReference>
<dbReference type="InterPro" id="IPR017969">
    <property type="entry name" value="Heavy-metal-associated_CS"/>
</dbReference>
<dbReference type="Gene3D" id="3.30.70.100">
    <property type="match status" value="1"/>
</dbReference>
<name>A0A2U8W926_9HYPH</name>
<gene>
    <name evidence="3" type="ORF">DK389_21505</name>
</gene>
<dbReference type="SUPFAM" id="SSF55008">
    <property type="entry name" value="HMA, heavy metal-associated domain"/>
    <property type="match status" value="1"/>
</dbReference>
<dbReference type="PROSITE" id="PS01047">
    <property type="entry name" value="HMA_1"/>
    <property type="match status" value="1"/>
</dbReference>
<dbReference type="InterPro" id="IPR036163">
    <property type="entry name" value="HMA_dom_sf"/>
</dbReference>
<evidence type="ECO:0000256" key="1">
    <source>
        <dbReference type="ARBA" id="ARBA00022723"/>
    </source>
</evidence>
<dbReference type="OrthoDB" id="9814359at2"/>
<dbReference type="AlphaFoldDB" id="A0A2U8W926"/>
<dbReference type="Pfam" id="PF00403">
    <property type="entry name" value="HMA"/>
    <property type="match status" value="1"/>
</dbReference>
<dbReference type="PROSITE" id="PS50846">
    <property type="entry name" value="HMA_2"/>
    <property type="match status" value="1"/>
</dbReference>
<evidence type="ECO:0000313" key="4">
    <source>
        <dbReference type="Proteomes" id="UP000245926"/>
    </source>
</evidence>
<dbReference type="Proteomes" id="UP000245926">
    <property type="component" value="Chromosome"/>
</dbReference>
<dbReference type="FunFam" id="3.30.70.100:FF:000001">
    <property type="entry name" value="ATPase copper transporting beta"/>
    <property type="match status" value="1"/>
</dbReference>
<dbReference type="KEGG" id="mets:DK389_21505"/>
<dbReference type="CDD" id="cd00371">
    <property type="entry name" value="HMA"/>
    <property type="match status" value="1"/>
</dbReference>
<dbReference type="PANTHER" id="PTHR46594:SF4">
    <property type="entry name" value="P-TYPE CATION-TRANSPORTING ATPASE"/>
    <property type="match status" value="1"/>
</dbReference>
<feature type="domain" description="HMA" evidence="2">
    <location>
        <begin position="14"/>
        <end position="80"/>
    </location>
</feature>
<proteinExistence type="predicted"/>
<dbReference type="PANTHER" id="PTHR46594">
    <property type="entry name" value="P-TYPE CATION-TRANSPORTING ATPASE"/>
    <property type="match status" value="1"/>
</dbReference>
<protein>
    <submittedName>
        <fullName evidence="3">Cation transporter</fullName>
    </submittedName>
</protein>
<keyword evidence="1" id="KW-0479">Metal-binding</keyword>
<evidence type="ECO:0000259" key="2">
    <source>
        <dbReference type="PROSITE" id="PS50846"/>
    </source>
</evidence>
<reference evidence="4" key="1">
    <citation type="submission" date="2018-05" db="EMBL/GenBank/DDBJ databases">
        <title>Complete Genome Sequence of Methylobacterium sp. 17SD2-17.</title>
        <authorList>
            <person name="Srinivasan S."/>
        </authorList>
    </citation>
    <scope>NUCLEOTIDE SEQUENCE [LARGE SCALE GENOMIC DNA]</scope>
    <source>
        <strain evidence="4">17SD2-17</strain>
    </source>
</reference>